<dbReference type="GO" id="GO:1990351">
    <property type="term" value="C:transporter complex"/>
    <property type="evidence" value="ECO:0007669"/>
    <property type="project" value="TreeGrafter"/>
</dbReference>
<protein>
    <submittedName>
        <fullName evidence="3">LPS-assembly protein LptD</fullName>
    </submittedName>
</protein>
<dbReference type="AlphaFoldDB" id="A0A9X1F6J5"/>
<evidence type="ECO:0000259" key="2">
    <source>
        <dbReference type="Pfam" id="PF19838"/>
    </source>
</evidence>
<dbReference type="InterPro" id="IPR050218">
    <property type="entry name" value="LptD"/>
</dbReference>
<keyword evidence="4" id="KW-1185">Reference proteome</keyword>
<reference evidence="3" key="1">
    <citation type="submission" date="2021-04" db="EMBL/GenBank/DDBJ databases">
        <authorList>
            <person name="Pira H."/>
            <person name="Risdian C."/>
            <person name="Wink J."/>
        </authorList>
    </citation>
    <scope>NUCLEOTIDE SEQUENCE</scope>
    <source>
        <strain evidence="3">WHY3</strain>
    </source>
</reference>
<evidence type="ECO:0000313" key="3">
    <source>
        <dbReference type="EMBL" id="MBV7268322.1"/>
    </source>
</evidence>
<feature type="region of interest" description="Disordered" evidence="1">
    <location>
        <begin position="759"/>
        <end position="784"/>
    </location>
</feature>
<dbReference type="GO" id="GO:0009279">
    <property type="term" value="C:cell outer membrane"/>
    <property type="evidence" value="ECO:0007669"/>
    <property type="project" value="TreeGrafter"/>
</dbReference>
<sequence length="932" mass="105879">MAFQKPSHTFTKIHLKGLRTNSLHILFALSFTVFINTFSFAQELPKNNNEIPAEKKNDTTVVVKDKISIPIDSLLGQPKNTVVVDSTEQDSLKKDEFLKGTVTYTAKDYVSVNQRKQRIRLYNEAKVLYDGMEITAGVIVIDYSKNLVYAGRIKDSTGYTQKPVFTQGANVIEPDSIIFNTDSRKALIFNSVTEQSGGTVIAERTKRENDSVYFIYRGKFTTSENLDDPEYYILMNRAKIVPDKKIVTGMSQMYIYDVPTPIAIPFAYFPMSKKQTSGIIFPSFGEDTGNDRGYFLQNGGYYFAINDYVDLAVLGDYYTNGSYGLRVESNYAVRYKFRGNLAFRYENLLNSERGFPDFNQRTIYNIRWSHNQDAKANPNSRFSASVNLGSSRFFQQSINQVNLNNALTNTLASSVSYSKTFQGEPQVNLNLTATHNQNTNTEAINLTLPTLQASMSRVFPFAPKSGAKRGAIQNINFQLNTRGEYRINTTDSLFGKSEMFDDAKAGMRHSIPVTTNFKVFNHFSVSANANFEESWTLKTVRRFWDQTNQEEVSIDINGFDRFLTYNFGASIGTTLYGMYNFKKKDKNPKIQAIRHVMRPTISYSVTPAFDQYYETYDVIDADGNTTDQVEFTRFENSLFGSPANRYSSNIGLSLGNNFEAKVRAKDSTETEPEKVMLLSNLNFATSYDLAADSLNWSPLRVSGGTQILNNKMNINFGMTLNPYALDSNNNIINTFNVNNGGSLFRLTSANLNISYSLSNDTFSGKPEDDNEDEEEKRRAANANARTDDLFGVSQDFANERLGDNDRDKSKEENNNEFYNYKIPWSLRLAYAANYSNTRRQDEISSHSLMFSGDVDLSPRWSVGISSGYDFLNQGVTQTQLRFERDLLSWRMNFSWVPIGINTSWNFFIGIKSNLLKDLKYDQRRQPDRNLGN</sequence>
<dbReference type="EMBL" id="JAGSPD010000002">
    <property type="protein sequence ID" value="MBV7268322.1"/>
    <property type="molecule type" value="Genomic_DNA"/>
</dbReference>
<name>A0A9X1F6J5_9FLAO</name>
<comment type="caution">
    <text evidence="3">The sequence shown here is derived from an EMBL/GenBank/DDBJ whole genome shotgun (WGS) entry which is preliminary data.</text>
</comment>
<organism evidence="3 4">
    <name type="scientific">Winogradskyella luteola</name>
    <dbReference type="NCBI Taxonomy" id="2828330"/>
    <lineage>
        <taxon>Bacteria</taxon>
        <taxon>Pseudomonadati</taxon>
        <taxon>Bacteroidota</taxon>
        <taxon>Flavobacteriia</taxon>
        <taxon>Flavobacteriales</taxon>
        <taxon>Flavobacteriaceae</taxon>
        <taxon>Winogradskyella</taxon>
    </lineage>
</organism>
<evidence type="ECO:0000256" key="1">
    <source>
        <dbReference type="SAM" id="MobiDB-lite"/>
    </source>
</evidence>
<evidence type="ECO:0000313" key="4">
    <source>
        <dbReference type="Proteomes" id="UP001138894"/>
    </source>
</evidence>
<accession>A0A9X1F6J5</accession>
<dbReference type="InterPro" id="IPR045659">
    <property type="entry name" value="LptD_2"/>
</dbReference>
<proteinExistence type="predicted"/>
<gene>
    <name evidence="3" type="ORF">KCG49_03830</name>
</gene>
<feature type="domain" description="LPS-assembly protein LptD central" evidence="2">
    <location>
        <begin position="246"/>
        <end position="723"/>
    </location>
</feature>
<dbReference type="PANTHER" id="PTHR30189:SF1">
    <property type="entry name" value="LPS-ASSEMBLY PROTEIN LPTD"/>
    <property type="match status" value="1"/>
</dbReference>
<dbReference type="PANTHER" id="PTHR30189">
    <property type="entry name" value="LPS-ASSEMBLY PROTEIN"/>
    <property type="match status" value="1"/>
</dbReference>
<dbReference type="Proteomes" id="UP001138894">
    <property type="component" value="Unassembled WGS sequence"/>
</dbReference>
<dbReference type="RefSeq" id="WP_218544857.1">
    <property type="nucleotide sequence ID" value="NZ_JAGSPD010000002.1"/>
</dbReference>
<dbReference type="Pfam" id="PF19838">
    <property type="entry name" value="LptD_2"/>
    <property type="match status" value="1"/>
</dbReference>